<dbReference type="EMBL" id="AAYY01000004">
    <property type="protein sequence ID" value="EDP44168.1"/>
    <property type="molecule type" value="Genomic_DNA"/>
</dbReference>
<feature type="signal peptide" evidence="1">
    <location>
        <begin position="1"/>
        <end position="19"/>
    </location>
</feature>
<keyword evidence="1" id="KW-0732">Signal</keyword>
<protein>
    <recommendedName>
        <fullName evidence="2">DUF7729 domain-containing protein</fullName>
    </recommendedName>
</protein>
<gene>
    <name evidence="3" type="ORF">MGL_1565</name>
</gene>
<dbReference type="KEGG" id="mgl:MGL_1565"/>
<evidence type="ECO:0000313" key="3">
    <source>
        <dbReference type="EMBL" id="EDP44168.1"/>
    </source>
</evidence>
<dbReference type="VEuPathDB" id="FungiDB:MGL_1565"/>
<feature type="domain" description="DUF7729" evidence="2">
    <location>
        <begin position="36"/>
        <end position="163"/>
    </location>
</feature>
<dbReference type="OMA" id="TTCTRNI"/>
<dbReference type="OrthoDB" id="5588482at2759"/>
<evidence type="ECO:0000256" key="1">
    <source>
        <dbReference type="SAM" id="SignalP"/>
    </source>
</evidence>
<evidence type="ECO:0000313" key="4">
    <source>
        <dbReference type="Proteomes" id="UP000008837"/>
    </source>
</evidence>
<reference evidence="3 4" key="1">
    <citation type="journal article" date="2007" name="Proc. Natl. Acad. Sci. U.S.A.">
        <title>Dandruff-associated Malassezia genomes reveal convergent and divergent virulence traits shared with plant and human fungal pathogens.</title>
        <authorList>
            <person name="Xu J."/>
            <person name="Saunders C.W."/>
            <person name="Hu P."/>
            <person name="Grant R.A."/>
            <person name="Boekhout T."/>
            <person name="Kuramae E.E."/>
            <person name="Kronstad J.W."/>
            <person name="Deangelis Y.M."/>
            <person name="Reeder N.L."/>
            <person name="Johnstone K.R."/>
            <person name="Leland M."/>
            <person name="Fieno A.M."/>
            <person name="Begley W.M."/>
            <person name="Sun Y."/>
            <person name="Lacey M.P."/>
            <person name="Chaudhary T."/>
            <person name="Keough T."/>
            <person name="Chu L."/>
            <person name="Sears R."/>
            <person name="Yuan B."/>
            <person name="Dawson T.L.Jr."/>
        </authorList>
    </citation>
    <scope>NUCLEOTIDE SEQUENCE [LARGE SCALE GENOMIC DNA]</scope>
    <source>
        <strain evidence="4">ATCC MYA-4612 / CBS 7966</strain>
    </source>
</reference>
<dbReference type="PANTHER" id="PTHR34862:SF1">
    <property type="entry name" value="SPARK DOMAIN-CONTAINING PROTEIN"/>
    <property type="match status" value="1"/>
</dbReference>
<dbReference type="STRING" id="425265.A8PY05"/>
<dbReference type="GeneID" id="5855689"/>
<sequence length="334" mass="36978">MWAQWLGLVVGSVPLAVQGLAGSSNMPTIDYIPNDISSNCSTLLTQLDEDNLFQQCTEPLINATNAFAVESTTVNSSDALQSSLRKLCDSGTGCDRSLVRHFLGQFWDQCSDELEKPNDQVLKLYNYLYIFNPFHDAVCSKDHTGQYCLSSIVRTMAQQEDSQLSRMYRRSVPDDIVADVYSDEYWERVLESIPRSRNVSFAKTPSNSSTNTTQLPEVKPQQAFFFLSGSSDKSSLCTECSQNVLAAYIAFELTSPYALGLENSDVLKSQHEIYDHARSLCGTEFLQTVNQKAGVQGFSGPASSATVSSVRRPLDPSWLCALIVLGTTVLWYAM</sequence>
<proteinExistence type="predicted"/>
<feature type="chain" id="PRO_5002725389" description="DUF7729 domain-containing protein" evidence="1">
    <location>
        <begin position="20"/>
        <end position="334"/>
    </location>
</feature>
<dbReference type="AlphaFoldDB" id="A8PY05"/>
<keyword evidence="4" id="KW-1185">Reference proteome</keyword>
<dbReference type="PANTHER" id="PTHR34862">
    <property type="entry name" value="SPARK DOMAIN-CONTAINING PROTEIN"/>
    <property type="match status" value="1"/>
</dbReference>
<organism evidence="3 4">
    <name type="scientific">Malassezia globosa (strain ATCC MYA-4612 / CBS 7966)</name>
    <name type="common">Dandruff-associated fungus</name>
    <dbReference type="NCBI Taxonomy" id="425265"/>
    <lineage>
        <taxon>Eukaryota</taxon>
        <taxon>Fungi</taxon>
        <taxon>Dikarya</taxon>
        <taxon>Basidiomycota</taxon>
        <taxon>Ustilaginomycotina</taxon>
        <taxon>Malasseziomycetes</taxon>
        <taxon>Malasseziales</taxon>
        <taxon>Malasseziaceae</taxon>
        <taxon>Malassezia</taxon>
    </lineage>
</organism>
<dbReference type="RefSeq" id="XP_001731382.1">
    <property type="nucleotide sequence ID" value="XM_001731330.1"/>
</dbReference>
<dbReference type="InterPro" id="IPR056146">
    <property type="entry name" value="DUF7729"/>
</dbReference>
<comment type="caution">
    <text evidence="3">The sequence shown here is derived from an EMBL/GenBank/DDBJ whole genome shotgun (WGS) entry which is preliminary data.</text>
</comment>
<dbReference type="InParanoid" id="A8PY05"/>
<dbReference type="Pfam" id="PF24855">
    <property type="entry name" value="DUF7729"/>
    <property type="match status" value="1"/>
</dbReference>
<dbReference type="Proteomes" id="UP000008837">
    <property type="component" value="Unassembled WGS sequence"/>
</dbReference>
<name>A8PY05_MALGO</name>
<accession>A8PY05</accession>
<evidence type="ECO:0000259" key="2">
    <source>
        <dbReference type="Pfam" id="PF24855"/>
    </source>
</evidence>